<evidence type="ECO:0000256" key="6">
    <source>
        <dbReference type="ARBA" id="ARBA00022989"/>
    </source>
</evidence>
<dbReference type="InterPro" id="IPR050651">
    <property type="entry name" value="Plant_Cytochrome_P450_Monoox"/>
</dbReference>
<protein>
    <submittedName>
        <fullName evidence="13">Uncharacterized protein</fullName>
    </submittedName>
</protein>
<keyword evidence="11" id="KW-0503">Monooxygenase</keyword>
<evidence type="ECO:0000313" key="14">
    <source>
        <dbReference type="Proteomes" id="UP000652761"/>
    </source>
</evidence>
<evidence type="ECO:0000256" key="5">
    <source>
        <dbReference type="ARBA" id="ARBA00022723"/>
    </source>
</evidence>
<dbReference type="Gene3D" id="1.10.630.10">
    <property type="entry name" value="Cytochrome P450"/>
    <property type="match status" value="1"/>
</dbReference>
<evidence type="ECO:0000256" key="4">
    <source>
        <dbReference type="ARBA" id="ARBA00022692"/>
    </source>
</evidence>
<dbReference type="GO" id="GO:0016020">
    <property type="term" value="C:membrane"/>
    <property type="evidence" value="ECO:0007669"/>
    <property type="project" value="UniProtKB-SubCell"/>
</dbReference>
<dbReference type="GO" id="GO:0005506">
    <property type="term" value="F:iron ion binding"/>
    <property type="evidence" value="ECO:0007669"/>
    <property type="project" value="InterPro"/>
</dbReference>
<dbReference type="InterPro" id="IPR017972">
    <property type="entry name" value="Cyt_P450_CS"/>
</dbReference>
<keyword evidence="14" id="KW-1185">Reference proteome</keyword>
<keyword evidence="4" id="KW-0812">Transmembrane</keyword>
<dbReference type="Pfam" id="PF00067">
    <property type="entry name" value="p450"/>
    <property type="match status" value="1"/>
</dbReference>
<dbReference type="PANTHER" id="PTHR47947:SF26">
    <property type="entry name" value="CYTOCHROME P450"/>
    <property type="match status" value="1"/>
</dbReference>
<dbReference type="GO" id="GO:0020037">
    <property type="term" value="F:heme binding"/>
    <property type="evidence" value="ECO:0007669"/>
    <property type="project" value="InterPro"/>
</dbReference>
<dbReference type="GO" id="GO:0016705">
    <property type="term" value="F:oxidoreductase activity, acting on paired donors, with incorporation or reduction of molecular oxygen"/>
    <property type="evidence" value="ECO:0007669"/>
    <property type="project" value="InterPro"/>
</dbReference>
<evidence type="ECO:0000256" key="10">
    <source>
        <dbReference type="PIRSR" id="PIRSR602401-1"/>
    </source>
</evidence>
<dbReference type="PRINTS" id="PR00385">
    <property type="entry name" value="P450"/>
</dbReference>
<dbReference type="GO" id="GO:0004497">
    <property type="term" value="F:monooxygenase activity"/>
    <property type="evidence" value="ECO:0007669"/>
    <property type="project" value="UniProtKB-KW"/>
</dbReference>
<evidence type="ECO:0000256" key="9">
    <source>
        <dbReference type="ARBA" id="ARBA00023136"/>
    </source>
</evidence>
<dbReference type="EMBL" id="NMUH01006711">
    <property type="protein sequence ID" value="MQM15851.1"/>
    <property type="molecule type" value="Genomic_DNA"/>
</dbReference>
<evidence type="ECO:0000256" key="7">
    <source>
        <dbReference type="ARBA" id="ARBA00023002"/>
    </source>
</evidence>
<evidence type="ECO:0000256" key="3">
    <source>
        <dbReference type="ARBA" id="ARBA00022617"/>
    </source>
</evidence>
<evidence type="ECO:0000256" key="11">
    <source>
        <dbReference type="RuleBase" id="RU000461"/>
    </source>
</evidence>
<evidence type="ECO:0000256" key="8">
    <source>
        <dbReference type="ARBA" id="ARBA00023004"/>
    </source>
</evidence>
<dbReference type="InterPro" id="IPR036396">
    <property type="entry name" value="Cyt_P450_sf"/>
</dbReference>
<dbReference type="PANTHER" id="PTHR47947">
    <property type="entry name" value="CYTOCHROME P450 82C3-RELATED"/>
    <property type="match status" value="1"/>
</dbReference>
<keyword evidence="12" id="KW-0732">Signal</keyword>
<name>A0A843X956_COLES</name>
<gene>
    <name evidence="13" type="ORF">Taro_048798</name>
</gene>
<dbReference type="PRINTS" id="PR00463">
    <property type="entry name" value="EP450I"/>
</dbReference>
<comment type="cofactor">
    <cofactor evidence="1 10">
        <name>heme</name>
        <dbReference type="ChEBI" id="CHEBI:30413"/>
    </cofactor>
</comment>
<comment type="similarity">
    <text evidence="11">Belongs to the cytochrome P450 family.</text>
</comment>
<keyword evidence="3 10" id="KW-0349">Heme</keyword>
<dbReference type="FunFam" id="1.10.630.10:FF:000026">
    <property type="entry name" value="Cytochrome P450 82C4"/>
    <property type="match status" value="1"/>
</dbReference>
<dbReference type="OrthoDB" id="2789670at2759"/>
<dbReference type="InterPro" id="IPR001128">
    <property type="entry name" value="Cyt_P450"/>
</dbReference>
<dbReference type="SUPFAM" id="SSF48264">
    <property type="entry name" value="Cytochrome P450"/>
    <property type="match status" value="1"/>
</dbReference>
<keyword evidence="9" id="KW-0472">Membrane</keyword>
<keyword evidence="6" id="KW-1133">Transmembrane helix</keyword>
<dbReference type="AlphaFoldDB" id="A0A843X956"/>
<proteinExistence type="inferred from homology"/>
<comment type="subcellular location">
    <subcellularLocation>
        <location evidence="2">Membrane</location>
    </subcellularLocation>
</comment>
<evidence type="ECO:0000313" key="13">
    <source>
        <dbReference type="EMBL" id="MQM15851.1"/>
    </source>
</evidence>
<accession>A0A843X956</accession>
<dbReference type="PROSITE" id="PS00086">
    <property type="entry name" value="CYTOCHROME_P450"/>
    <property type="match status" value="1"/>
</dbReference>
<dbReference type="InterPro" id="IPR002401">
    <property type="entry name" value="Cyt_P450_E_grp-I"/>
</dbReference>
<evidence type="ECO:0000256" key="12">
    <source>
        <dbReference type="SAM" id="SignalP"/>
    </source>
</evidence>
<sequence>MDVLLTCVCLLGLLALAFLAGSSWLAAGGQASGKKGDQVVRRLPPVPAGAWPVVGHLPLLGGKEVAARTLGRMADKYGPVFMLRLGVHRTLVISSQETARDCFTTCDRDFASRPRSAGGKLLGYDHALMAVSPYGPRWREMRKIATVELLSPTRLEKLRHFRATEVDMRMSELHQLCEDGGGRAKVVDMGQWFMDTTFNVVVNMVVGKRYFGGGGEGEEMRRFQEAINELLYLMGMFVPSDAVPWLEWLDLQEYIRAMKRTSKDLEAVLVTWIEQHRQKRRDKSGKAEGEQDFIDVMLSSFCGVDLAGLDPDTAMKATVLAVVVGGMDTSGITMTWALALLLNHRPVLDKVRHEIDLHVGNTRNAEEKDIPNLVYLQAVLKETMRLYPVAPLSAPHEATADCRVGGYHVPSGTRLLTNMWKLHRDPQVWGPDLEEFRPERFLAGGEAAGMDFRGKQFGYLPFGSGRRMCPGIHLALQMMQLMLTRLVHEFELDTPGGAPVDMGEGLGLVLTKAAPLEVLITPRLPPHLYHHQ</sequence>
<feature type="signal peptide" evidence="12">
    <location>
        <begin position="1"/>
        <end position="31"/>
    </location>
</feature>
<reference evidence="13" key="1">
    <citation type="submission" date="2017-07" db="EMBL/GenBank/DDBJ databases">
        <title>Taro Niue Genome Assembly and Annotation.</title>
        <authorList>
            <person name="Atibalentja N."/>
            <person name="Keating K."/>
            <person name="Fields C.J."/>
        </authorList>
    </citation>
    <scope>NUCLEOTIDE SEQUENCE</scope>
    <source>
        <strain evidence="13">Niue_2</strain>
        <tissue evidence="13">Leaf</tissue>
    </source>
</reference>
<keyword evidence="5 10" id="KW-0479">Metal-binding</keyword>
<organism evidence="13 14">
    <name type="scientific">Colocasia esculenta</name>
    <name type="common">Wild taro</name>
    <name type="synonym">Arum esculentum</name>
    <dbReference type="NCBI Taxonomy" id="4460"/>
    <lineage>
        <taxon>Eukaryota</taxon>
        <taxon>Viridiplantae</taxon>
        <taxon>Streptophyta</taxon>
        <taxon>Embryophyta</taxon>
        <taxon>Tracheophyta</taxon>
        <taxon>Spermatophyta</taxon>
        <taxon>Magnoliopsida</taxon>
        <taxon>Liliopsida</taxon>
        <taxon>Araceae</taxon>
        <taxon>Aroideae</taxon>
        <taxon>Colocasieae</taxon>
        <taxon>Colocasia</taxon>
    </lineage>
</organism>
<feature type="binding site" description="axial binding residue" evidence="10">
    <location>
        <position position="469"/>
    </location>
    <ligand>
        <name>heme</name>
        <dbReference type="ChEBI" id="CHEBI:30413"/>
    </ligand>
    <ligandPart>
        <name>Fe</name>
        <dbReference type="ChEBI" id="CHEBI:18248"/>
    </ligandPart>
</feature>
<comment type="caution">
    <text evidence="13">The sequence shown here is derived from an EMBL/GenBank/DDBJ whole genome shotgun (WGS) entry which is preliminary data.</text>
</comment>
<keyword evidence="7 11" id="KW-0560">Oxidoreductase</keyword>
<evidence type="ECO:0000256" key="1">
    <source>
        <dbReference type="ARBA" id="ARBA00001971"/>
    </source>
</evidence>
<evidence type="ECO:0000256" key="2">
    <source>
        <dbReference type="ARBA" id="ARBA00004370"/>
    </source>
</evidence>
<dbReference type="Proteomes" id="UP000652761">
    <property type="component" value="Unassembled WGS sequence"/>
</dbReference>
<feature type="chain" id="PRO_5032715898" evidence="12">
    <location>
        <begin position="32"/>
        <end position="532"/>
    </location>
</feature>
<keyword evidence="8 10" id="KW-0408">Iron</keyword>